<dbReference type="PRINTS" id="PR00169">
    <property type="entry name" value="KCHANNEL"/>
</dbReference>
<evidence type="ECO:0000313" key="14">
    <source>
        <dbReference type="Proteomes" id="UP001652622"/>
    </source>
</evidence>
<evidence type="ECO:0000256" key="3">
    <source>
        <dbReference type="ARBA" id="ARBA00022538"/>
    </source>
</evidence>
<dbReference type="Gene3D" id="3.30.710.10">
    <property type="entry name" value="Potassium Channel Kv1.1, Chain A"/>
    <property type="match status" value="1"/>
</dbReference>
<dbReference type="InterPro" id="IPR003131">
    <property type="entry name" value="T1-type_BTB"/>
</dbReference>
<keyword evidence="3" id="KW-0633">Potassium transport</keyword>
<evidence type="ECO:0000256" key="7">
    <source>
        <dbReference type="ARBA" id="ARBA00022958"/>
    </source>
</evidence>
<evidence type="ECO:0000256" key="5">
    <source>
        <dbReference type="ARBA" id="ARBA00022826"/>
    </source>
</evidence>
<evidence type="ECO:0000313" key="15">
    <source>
        <dbReference type="RefSeq" id="XP_034291054.1"/>
    </source>
</evidence>
<keyword evidence="8 12" id="KW-1133">Transmembrane helix</keyword>
<keyword evidence="6" id="KW-0851">Voltage-gated channel</keyword>
<dbReference type="InterPro" id="IPR003968">
    <property type="entry name" value="K_chnl_volt-dep_Kv"/>
</dbReference>
<dbReference type="OMA" id="VIFFQET"/>
<dbReference type="Proteomes" id="UP001652622">
    <property type="component" value="Unplaced"/>
</dbReference>
<dbReference type="InterPro" id="IPR000210">
    <property type="entry name" value="BTB/POZ_dom"/>
</dbReference>
<dbReference type="GO" id="GO:0042734">
    <property type="term" value="C:presynaptic membrane"/>
    <property type="evidence" value="ECO:0007669"/>
    <property type="project" value="TreeGrafter"/>
</dbReference>
<dbReference type="GO" id="GO:0032809">
    <property type="term" value="C:neuronal cell body membrane"/>
    <property type="evidence" value="ECO:0007669"/>
    <property type="project" value="TreeGrafter"/>
</dbReference>
<proteinExistence type="predicted"/>
<dbReference type="SUPFAM" id="SSF54695">
    <property type="entry name" value="POZ domain"/>
    <property type="match status" value="1"/>
</dbReference>
<keyword evidence="14" id="KW-1185">Reference proteome</keyword>
<evidence type="ECO:0000256" key="4">
    <source>
        <dbReference type="ARBA" id="ARBA00022692"/>
    </source>
</evidence>
<feature type="transmembrane region" description="Helical" evidence="12">
    <location>
        <begin position="186"/>
        <end position="206"/>
    </location>
</feature>
<dbReference type="InterPro" id="IPR003974">
    <property type="entry name" value="K_chnl_volt-dep_Kv3"/>
</dbReference>
<dbReference type="PANTHER" id="PTHR11537">
    <property type="entry name" value="VOLTAGE-GATED POTASSIUM CHANNEL"/>
    <property type="match status" value="1"/>
</dbReference>
<feature type="domain" description="BTB" evidence="13">
    <location>
        <begin position="28"/>
        <end position="131"/>
    </location>
</feature>
<evidence type="ECO:0000256" key="6">
    <source>
        <dbReference type="ARBA" id="ARBA00022882"/>
    </source>
</evidence>
<dbReference type="GO" id="GO:0008076">
    <property type="term" value="C:voltage-gated potassium channel complex"/>
    <property type="evidence" value="ECO:0007669"/>
    <property type="project" value="InterPro"/>
</dbReference>
<keyword evidence="9" id="KW-0406">Ion transport</keyword>
<dbReference type="InterPro" id="IPR011333">
    <property type="entry name" value="SKP1/BTB/POZ_sf"/>
</dbReference>
<evidence type="ECO:0000256" key="11">
    <source>
        <dbReference type="ARBA" id="ARBA00023303"/>
    </source>
</evidence>
<evidence type="ECO:0000256" key="1">
    <source>
        <dbReference type="ARBA" id="ARBA00004141"/>
    </source>
</evidence>
<sequence>MNIVDDDNDDRLFPVLGSQSQEMKPLEEKISLNIGGLRYETYVSTLQAFPGTKLCHLTEPQAAATFDYDPDTKEFFFDRSSCLFEEVLNYYRTKQLHCPDLTCKSALDEELAFWGLSNAPLAPCCWQKLAVAEGQKEEYGIWEEDQAVAGLLDQPGRNQSTWRGRCRTRIWAMFEKPFSSLSAKGLATVCLLFNIGICCLFIAKAFEDTNFFPIYILENQITSVLHTEADNPFYAKPHYLLHSELFCVLWFMLEFFLRLLSCPNKKEFLQSPLNVADFLSLFPVYIELSLLGHPTSHSNFVFWLDFLRALYFFKLLKVLKLVETPLMLRVLSYTSRALIKEVFLLLLVLLFEILFFGSLCYFVDIIEDNTDTHFLDIGSAFWWAVVTLTTVGYGDIVPTSLVSKLIGACTALCGVLTIIIPIPFFCIKFQGYYDAVMIEEKRKRQMITLPS</sequence>
<dbReference type="PRINTS" id="PR01491">
    <property type="entry name" value="KVCHANNEL"/>
</dbReference>
<evidence type="ECO:0000256" key="10">
    <source>
        <dbReference type="ARBA" id="ARBA00023136"/>
    </source>
</evidence>
<keyword evidence="7" id="KW-0630">Potassium</keyword>
<feature type="transmembrane region" description="Helical" evidence="12">
    <location>
        <begin position="405"/>
        <end position="427"/>
    </location>
</feature>
<dbReference type="AlphaFoldDB" id="A0A6P9DIE7"/>
<dbReference type="GeneID" id="117676033"/>
<keyword evidence="4 12" id="KW-0812">Transmembrane</keyword>
<keyword evidence="5" id="KW-0631">Potassium channel</keyword>
<name>A0A6P9DIE7_PANGU</name>
<dbReference type="Pfam" id="PF02214">
    <property type="entry name" value="BTB_2"/>
    <property type="match status" value="1"/>
</dbReference>
<evidence type="ECO:0000259" key="13">
    <source>
        <dbReference type="SMART" id="SM00225"/>
    </source>
</evidence>
<dbReference type="KEGG" id="pgut:117676033"/>
<dbReference type="SUPFAM" id="SSF81324">
    <property type="entry name" value="Voltage-gated potassium channels"/>
    <property type="match status" value="1"/>
</dbReference>
<gene>
    <name evidence="15 16" type="primary">LOC117676033</name>
</gene>
<dbReference type="Gene3D" id="1.20.120.350">
    <property type="entry name" value="Voltage-gated potassium channels. Chain C"/>
    <property type="match status" value="1"/>
</dbReference>
<keyword evidence="11" id="KW-0407">Ion channel</keyword>
<evidence type="ECO:0000313" key="16">
    <source>
        <dbReference type="RefSeq" id="XP_034291056.1"/>
    </source>
</evidence>
<dbReference type="GO" id="GO:0001508">
    <property type="term" value="P:action potential"/>
    <property type="evidence" value="ECO:0007669"/>
    <property type="project" value="TreeGrafter"/>
</dbReference>
<evidence type="ECO:0000256" key="2">
    <source>
        <dbReference type="ARBA" id="ARBA00022448"/>
    </source>
</evidence>
<dbReference type="PRINTS" id="PR01498">
    <property type="entry name" value="SHAWCHANNEL"/>
</dbReference>
<evidence type="ECO:0000256" key="12">
    <source>
        <dbReference type="SAM" id="Phobius"/>
    </source>
</evidence>
<dbReference type="SMART" id="SM00225">
    <property type="entry name" value="BTB"/>
    <property type="match status" value="1"/>
</dbReference>
<accession>A0A6P9DIE7</accession>
<dbReference type="PANTHER" id="PTHR11537:SF235">
    <property type="entry name" value="POTASSIUM VOLTAGE-GATED CHANNEL SUBFAMILY C MEMBER 1-LIKE"/>
    <property type="match status" value="1"/>
</dbReference>
<dbReference type="GO" id="GO:0032590">
    <property type="term" value="C:dendrite membrane"/>
    <property type="evidence" value="ECO:0007669"/>
    <property type="project" value="TreeGrafter"/>
</dbReference>
<dbReference type="RefSeq" id="XP_034291054.1">
    <property type="nucleotide sequence ID" value="XM_034435163.1"/>
</dbReference>
<dbReference type="InterPro" id="IPR028325">
    <property type="entry name" value="VG_K_chnl"/>
</dbReference>
<protein>
    <submittedName>
        <fullName evidence="15 16">Potassium voltage-gated channel subfamily C member 1-like isoform X1</fullName>
    </submittedName>
</protein>
<dbReference type="GO" id="GO:0045211">
    <property type="term" value="C:postsynaptic membrane"/>
    <property type="evidence" value="ECO:0007669"/>
    <property type="project" value="TreeGrafter"/>
</dbReference>
<dbReference type="RefSeq" id="XP_034291056.1">
    <property type="nucleotide sequence ID" value="XM_034435165.1"/>
</dbReference>
<evidence type="ECO:0000256" key="8">
    <source>
        <dbReference type="ARBA" id="ARBA00022989"/>
    </source>
</evidence>
<dbReference type="GO" id="GO:0043679">
    <property type="term" value="C:axon terminus"/>
    <property type="evidence" value="ECO:0007669"/>
    <property type="project" value="TreeGrafter"/>
</dbReference>
<dbReference type="FunFam" id="1.10.287.70:FF:000028">
    <property type="entry name" value="potassium voltage-gated channel subfamily D member 3"/>
    <property type="match status" value="1"/>
</dbReference>
<dbReference type="Gene3D" id="1.10.287.70">
    <property type="match status" value="1"/>
</dbReference>
<keyword evidence="10 12" id="KW-0472">Membrane</keyword>
<evidence type="ECO:0000256" key="9">
    <source>
        <dbReference type="ARBA" id="ARBA00023065"/>
    </source>
</evidence>
<comment type="subcellular location">
    <subcellularLocation>
        <location evidence="1">Membrane</location>
        <topology evidence="1">Multi-pass membrane protein</topology>
    </subcellularLocation>
</comment>
<keyword evidence="2" id="KW-0813">Transport</keyword>
<feature type="transmembrane region" description="Helical" evidence="12">
    <location>
        <begin position="342"/>
        <end position="362"/>
    </location>
</feature>
<dbReference type="Pfam" id="PF00520">
    <property type="entry name" value="Ion_trans"/>
    <property type="match status" value="1"/>
</dbReference>
<dbReference type="InterPro" id="IPR005821">
    <property type="entry name" value="Ion_trans_dom"/>
</dbReference>
<feature type="transmembrane region" description="Helical" evidence="12">
    <location>
        <begin position="239"/>
        <end position="260"/>
    </location>
</feature>
<organism evidence="14 15">
    <name type="scientific">Pantherophis guttatus</name>
    <name type="common">Corn snake</name>
    <name type="synonym">Elaphe guttata</name>
    <dbReference type="NCBI Taxonomy" id="94885"/>
    <lineage>
        <taxon>Eukaryota</taxon>
        <taxon>Metazoa</taxon>
        <taxon>Chordata</taxon>
        <taxon>Craniata</taxon>
        <taxon>Vertebrata</taxon>
        <taxon>Euteleostomi</taxon>
        <taxon>Lepidosauria</taxon>
        <taxon>Squamata</taxon>
        <taxon>Bifurcata</taxon>
        <taxon>Unidentata</taxon>
        <taxon>Episquamata</taxon>
        <taxon>Toxicofera</taxon>
        <taxon>Serpentes</taxon>
        <taxon>Colubroidea</taxon>
        <taxon>Colubridae</taxon>
        <taxon>Colubrinae</taxon>
        <taxon>Pantherophis</taxon>
    </lineage>
</organism>
<dbReference type="GO" id="GO:0005251">
    <property type="term" value="F:delayed rectifier potassium channel activity"/>
    <property type="evidence" value="ECO:0007669"/>
    <property type="project" value="TreeGrafter"/>
</dbReference>
<feature type="transmembrane region" description="Helical" evidence="12">
    <location>
        <begin position="374"/>
        <end position="393"/>
    </location>
</feature>
<dbReference type="InterPro" id="IPR027359">
    <property type="entry name" value="Volt_channel_dom_sf"/>
</dbReference>
<reference evidence="15 16" key="1">
    <citation type="submission" date="2025-04" db="UniProtKB">
        <authorList>
            <consortium name="RefSeq"/>
        </authorList>
    </citation>
    <scope>IDENTIFICATION</scope>
    <source>
        <tissue evidence="15 16">Blood</tissue>
    </source>
</reference>
<dbReference type="GO" id="GO:0051260">
    <property type="term" value="P:protein homooligomerization"/>
    <property type="evidence" value="ECO:0007669"/>
    <property type="project" value="InterPro"/>
</dbReference>